<dbReference type="OrthoDB" id="1357763at2"/>
<dbReference type="Proteomes" id="UP000185924">
    <property type="component" value="Unassembled WGS sequence"/>
</dbReference>
<keyword evidence="3" id="KW-1185">Reference proteome</keyword>
<dbReference type="InterPro" id="IPR001466">
    <property type="entry name" value="Beta-lactam-related"/>
</dbReference>
<dbReference type="InterPro" id="IPR050789">
    <property type="entry name" value="Diverse_Enzym_Activities"/>
</dbReference>
<dbReference type="STRING" id="1077936.SAMN05421545_1576"/>
<protein>
    <submittedName>
        <fullName evidence="2">CubicO group peptidase, beta-lactamase class C family</fullName>
    </submittedName>
</protein>
<dbReference type="EMBL" id="FTNM01000002">
    <property type="protein sequence ID" value="SIQ90107.1"/>
    <property type="molecule type" value="Genomic_DNA"/>
</dbReference>
<evidence type="ECO:0000313" key="3">
    <source>
        <dbReference type="Proteomes" id="UP000185924"/>
    </source>
</evidence>
<dbReference type="SUPFAM" id="SSF56601">
    <property type="entry name" value="beta-lactamase/transpeptidase-like"/>
    <property type="match status" value="1"/>
</dbReference>
<dbReference type="AlphaFoldDB" id="A0A1N6WIX0"/>
<dbReference type="InterPro" id="IPR012338">
    <property type="entry name" value="Beta-lactam/transpept-like"/>
</dbReference>
<accession>A0A1N6WIX0</accession>
<dbReference type="Pfam" id="PF00144">
    <property type="entry name" value="Beta-lactamase"/>
    <property type="match status" value="1"/>
</dbReference>
<name>A0A1N6WIX0_9BACT</name>
<dbReference type="Gene3D" id="3.40.710.10">
    <property type="entry name" value="DD-peptidase/beta-lactamase superfamily"/>
    <property type="match status" value="1"/>
</dbReference>
<dbReference type="PANTHER" id="PTHR43283">
    <property type="entry name" value="BETA-LACTAMASE-RELATED"/>
    <property type="match status" value="1"/>
</dbReference>
<organism evidence="2 3">
    <name type="scientific">Pontibacter lucknowensis</name>
    <dbReference type="NCBI Taxonomy" id="1077936"/>
    <lineage>
        <taxon>Bacteria</taxon>
        <taxon>Pseudomonadati</taxon>
        <taxon>Bacteroidota</taxon>
        <taxon>Cytophagia</taxon>
        <taxon>Cytophagales</taxon>
        <taxon>Hymenobacteraceae</taxon>
        <taxon>Pontibacter</taxon>
    </lineage>
</organism>
<feature type="domain" description="Beta-lactamase-related" evidence="1">
    <location>
        <begin position="36"/>
        <end position="363"/>
    </location>
</feature>
<gene>
    <name evidence="2" type="ORF">SAMN05421545_1576</name>
</gene>
<evidence type="ECO:0000259" key="1">
    <source>
        <dbReference type="Pfam" id="PF00144"/>
    </source>
</evidence>
<evidence type="ECO:0000313" key="2">
    <source>
        <dbReference type="EMBL" id="SIQ90107.1"/>
    </source>
</evidence>
<dbReference type="RefSeq" id="WP_076421694.1">
    <property type="nucleotide sequence ID" value="NZ_FTNM01000002.1"/>
</dbReference>
<sequence>MIKVYSIIIFLAILNFSVQAQTIIRLDGSKTSAKALDQQIQQLMQAADVHGLALTVFNKQQPVFKKTFGYKRLDTKAPIRGSTNFYGASLSKAVFAVLVMKLVEEGTLDLDKPLQEYLPKPIYTYTPQTKWHDNFSDLKEDTLYQRITARMCLAHTSGFPNWRWFEEDKKLRVKFVPGTRYSYSGEGLVYLQVVLEKMTGKTLETLMQEKIFRPLGMKNSSYTWQLAFEQDYVLGHKTDGSLYEKDKDNEARSASTLETTLDDYTLFLGAVLQNKLLQPATTREMFSPQIRIRSAAQFGPLSQRETTANDDIELSYGLGWGLLTSPHGRGAFKEGHGDGFQHYSIIFQEQGTGILILSNSDNAESIFKELLEITIGDTYTPWEWENYIPYDQVKE</sequence>
<dbReference type="PANTHER" id="PTHR43283:SF18">
    <property type="match status" value="1"/>
</dbReference>
<proteinExistence type="predicted"/>
<reference evidence="3" key="1">
    <citation type="submission" date="2017-01" db="EMBL/GenBank/DDBJ databases">
        <authorList>
            <person name="Varghese N."/>
            <person name="Submissions S."/>
        </authorList>
    </citation>
    <scope>NUCLEOTIDE SEQUENCE [LARGE SCALE GENOMIC DNA]</scope>
    <source>
        <strain evidence="3">DM9</strain>
    </source>
</reference>